<dbReference type="Proteomes" id="UP000478417">
    <property type="component" value="Unassembled WGS sequence"/>
</dbReference>
<feature type="transmembrane region" description="Helical" evidence="5">
    <location>
        <begin position="21"/>
        <end position="42"/>
    </location>
</feature>
<accession>A0A6B2M1F5</accession>
<evidence type="ECO:0000256" key="5">
    <source>
        <dbReference type="SAM" id="Phobius"/>
    </source>
</evidence>
<feature type="domain" description="ABC-2 type transporter transmembrane" evidence="6">
    <location>
        <begin position="19"/>
        <end position="409"/>
    </location>
</feature>
<feature type="transmembrane region" description="Helical" evidence="5">
    <location>
        <begin position="389"/>
        <end position="409"/>
    </location>
</feature>
<dbReference type="RefSeq" id="WP_163965197.1">
    <property type="nucleotide sequence ID" value="NZ_JAAGNX010000002.1"/>
</dbReference>
<dbReference type="AlphaFoldDB" id="A0A6B2M1F5"/>
<keyword evidence="4 5" id="KW-0472">Membrane</keyword>
<gene>
    <name evidence="7" type="ORF">G0Q06_09875</name>
</gene>
<feature type="transmembrane region" description="Helical" evidence="5">
    <location>
        <begin position="211"/>
        <end position="240"/>
    </location>
</feature>
<dbReference type="PANTHER" id="PTHR43471:SF3">
    <property type="entry name" value="ABC TRANSPORTER PERMEASE PROTEIN NATB"/>
    <property type="match status" value="1"/>
</dbReference>
<evidence type="ECO:0000313" key="8">
    <source>
        <dbReference type="Proteomes" id="UP000478417"/>
    </source>
</evidence>
<comment type="subcellular location">
    <subcellularLocation>
        <location evidence="1">Membrane</location>
        <topology evidence="1">Multi-pass membrane protein</topology>
    </subcellularLocation>
</comment>
<evidence type="ECO:0000256" key="1">
    <source>
        <dbReference type="ARBA" id="ARBA00004141"/>
    </source>
</evidence>
<reference evidence="7 8" key="1">
    <citation type="submission" date="2020-02" db="EMBL/GenBank/DDBJ databases">
        <title>Albibacoteraceae fam. nov., the first described family within the subdivision 4 Verrucomicrobia.</title>
        <authorList>
            <person name="Xi F."/>
        </authorList>
    </citation>
    <scope>NUCLEOTIDE SEQUENCE [LARGE SCALE GENOMIC DNA]</scope>
    <source>
        <strain evidence="7 8">CK1056</strain>
    </source>
</reference>
<keyword evidence="2 5" id="KW-0812">Transmembrane</keyword>
<dbReference type="PANTHER" id="PTHR43471">
    <property type="entry name" value="ABC TRANSPORTER PERMEASE"/>
    <property type="match status" value="1"/>
</dbReference>
<organism evidence="7 8">
    <name type="scientific">Oceanipulchritudo coccoides</name>
    <dbReference type="NCBI Taxonomy" id="2706888"/>
    <lineage>
        <taxon>Bacteria</taxon>
        <taxon>Pseudomonadati</taxon>
        <taxon>Verrucomicrobiota</taxon>
        <taxon>Opitutia</taxon>
        <taxon>Puniceicoccales</taxon>
        <taxon>Oceanipulchritudinaceae</taxon>
        <taxon>Oceanipulchritudo</taxon>
    </lineage>
</organism>
<dbReference type="GO" id="GO:0016020">
    <property type="term" value="C:membrane"/>
    <property type="evidence" value="ECO:0007669"/>
    <property type="project" value="UniProtKB-SubCell"/>
</dbReference>
<proteinExistence type="predicted"/>
<dbReference type="EMBL" id="JAAGNX010000002">
    <property type="protein sequence ID" value="NDV62758.1"/>
    <property type="molecule type" value="Genomic_DNA"/>
</dbReference>
<feature type="transmembrane region" description="Helical" evidence="5">
    <location>
        <begin position="360"/>
        <end position="382"/>
    </location>
</feature>
<feature type="transmembrane region" description="Helical" evidence="5">
    <location>
        <begin position="301"/>
        <end position="323"/>
    </location>
</feature>
<evidence type="ECO:0000313" key="7">
    <source>
        <dbReference type="EMBL" id="NDV62758.1"/>
    </source>
</evidence>
<dbReference type="InterPro" id="IPR013525">
    <property type="entry name" value="ABC2_TM"/>
</dbReference>
<comment type="caution">
    <text evidence="7">The sequence shown here is derived from an EMBL/GenBank/DDBJ whole genome shotgun (WGS) entry which is preliminary data.</text>
</comment>
<evidence type="ECO:0000259" key="6">
    <source>
        <dbReference type="Pfam" id="PF12698"/>
    </source>
</evidence>
<feature type="transmembrane region" description="Helical" evidence="5">
    <location>
        <begin position="261"/>
        <end position="281"/>
    </location>
</feature>
<keyword evidence="3 5" id="KW-1133">Transmembrane helix</keyword>
<name>A0A6B2M1F5_9BACT</name>
<feature type="transmembrane region" description="Helical" evidence="5">
    <location>
        <begin position="335"/>
        <end position="354"/>
    </location>
</feature>
<evidence type="ECO:0000256" key="3">
    <source>
        <dbReference type="ARBA" id="ARBA00022989"/>
    </source>
</evidence>
<dbReference type="Pfam" id="PF12698">
    <property type="entry name" value="ABC2_membrane_3"/>
    <property type="match status" value="1"/>
</dbReference>
<protein>
    <submittedName>
        <fullName evidence="7">ABC transporter permease</fullName>
    </submittedName>
</protein>
<keyword evidence="8" id="KW-1185">Reference proteome</keyword>
<sequence length="437" mass="48756">MRKILAVAKTEYKQVVLTKSFLVSLLFPLIIYGGVFVLSALVGDKTDLRDRVLVVADRTEAITEGLITANEERNLSDAVLQDGKQVGPRFVIQVYEGELLSDTRQLLVELSDQVRDGDIFAFALIGSDYLAVEGGDDDLLQYYSDSPTFSRLPNWLSRTTREIVEESRFLEAGYDAREINLLTSHNGIERFSLAEVDEEGNITEPKEENPLAAFLIPFGLVMLIFISIQMTTPILLNSVIEEKMQRIAEVLLSSLSPFQLLAGKLIAGVSVGLTFSAVYVLSLSLSLRYFERMEWVPQGTYFWFFLFLLTGMLAFGSLFAGVSSACQDLKDSQNFAGPIILLMVIPMMLSLVTIESPDGPFAVSLSLIPPFSIMAMMTRIAVPPGPPEWQIFLSLGLNLAFAFLVVWASSRMFRIGILSQGKTPTWKELVRWIFQRN</sequence>
<evidence type="ECO:0000256" key="2">
    <source>
        <dbReference type="ARBA" id="ARBA00022692"/>
    </source>
</evidence>
<dbReference type="GO" id="GO:0140359">
    <property type="term" value="F:ABC-type transporter activity"/>
    <property type="evidence" value="ECO:0007669"/>
    <property type="project" value="InterPro"/>
</dbReference>
<evidence type="ECO:0000256" key="4">
    <source>
        <dbReference type="ARBA" id="ARBA00023136"/>
    </source>
</evidence>